<dbReference type="RefSeq" id="WP_015499476.1">
    <property type="nucleotide sequence ID" value="NC_020911.1"/>
</dbReference>
<dbReference type="OrthoDB" id="9067983at2"/>
<evidence type="ECO:0000313" key="1">
    <source>
        <dbReference type="EMBL" id="AGI67445.1"/>
    </source>
</evidence>
<dbReference type="HOGENOM" id="CLU_020866_4_0_5"/>
<dbReference type="KEGG" id="oat:OAN307_c17820"/>
<keyword evidence="2" id="KW-1185">Reference proteome</keyword>
<gene>
    <name evidence="1" type="ORF">OAN307_c17820</name>
</gene>
<dbReference type="STRING" id="391626.OAN307_c17820"/>
<dbReference type="eggNOG" id="COG4983">
    <property type="taxonomic scope" value="Bacteria"/>
</dbReference>
<sequence length="495" mass="54423">MSSPNQSDPIPLHGELRGAAPIPWQALGPLAEPIKAILTLTQAPDAIAMQSVFAVASTATQGLVNVEALQGGVPLCVFLITVAQSGERKSACDGLATAAIKEVDQERERQYRRSKRLFEAKLAAFQKGLRRKTSSDFDVIEGGINDPNADLAPEPPLVPTILISDPTIEGLHRRLETGTPSIAVISDEGGQFFGGHSMKRENALKTVAGFCKLWDGAIFSKSRASSEPVVLYGKRVTLHLMVQPGVAQDVVGDPMMKDQGFLSRVLIAWPDSKIGSRKISKDPVYIAAKREAKVVLLAYNQRIKELHNLELPIHPETRADLDPRQLNLSDQARAKLEAFYNRVEYASNKGEAFEYMTGFAAKAPEMAARLAGVLTLYADEHASEITEEMMSNGIALMDWYLSEMIRIMDTGRPNEELCAAEELRLWLVNRWTGEFINKRTMMTRGPGHLRDGNTLDICTKKLVEHGWLVRGTGIQVIGGSNSQTFWRVVRPGVIA</sequence>
<accession>M9RCD3</accession>
<organism evidence="1 2">
    <name type="scientific">Octadecabacter antarcticus 307</name>
    <dbReference type="NCBI Taxonomy" id="391626"/>
    <lineage>
        <taxon>Bacteria</taxon>
        <taxon>Pseudomonadati</taxon>
        <taxon>Pseudomonadota</taxon>
        <taxon>Alphaproteobacteria</taxon>
        <taxon>Rhodobacterales</taxon>
        <taxon>Roseobacteraceae</taxon>
        <taxon>Octadecabacter</taxon>
    </lineage>
</organism>
<protein>
    <recommendedName>
        <fullName evidence="3">DUF3987 family protein</fullName>
    </recommendedName>
</protein>
<proteinExistence type="predicted"/>
<dbReference type="EMBL" id="CP003740">
    <property type="protein sequence ID" value="AGI67445.1"/>
    <property type="molecule type" value="Genomic_DNA"/>
</dbReference>
<dbReference type="InterPro" id="IPR025048">
    <property type="entry name" value="DUF3987"/>
</dbReference>
<dbReference type="Pfam" id="PF13148">
    <property type="entry name" value="DUF3987"/>
    <property type="match status" value="1"/>
</dbReference>
<evidence type="ECO:0008006" key="3">
    <source>
        <dbReference type="Google" id="ProtNLM"/>
    </source>
</evidence>
<dbReference type="Proteomes" id="UP000005307">
    <property type="component" value="Chromosome"/>
</dbReference>
<reference evidence="1 2" key="1">
    <citation type="journal article" date="2013" name="PLoS ONE">
        <title>Poles Apart: Arctic and Antarctic Octadecabacter strains Share High Genome Plasticity and a New Type of Xanthorhodopsin.</title>
        <authorList>
            <person name="Vollmers J."/>
            <person name="Voget S."/>
            <person name="Dietrich S."/>
            <person name="Gollnow K."/>
            <person name="Smits M."/>
            <person name="Meyer K."/>
            <person name="Brinkhoff T."/>
            <person name="Simon M."/>
            <person name="Daniel R."/>
        </authorList>
    </citation>
    <scope>NUCLEOTIDE SEQUENCE [LARGE SCALE GENOMIC DNA]</scope>
    <source>
        <strain evidence="1 2">307</strain>
    </source>
</reference>
<dbReference type="AlphaFoldDB" id="M9RCD3"/>
<name>M9RCD3_9RHOB</name>
<evidence type="ECO:0000313" key="2">
    <source>
        <dbReference type="Proteomes" id="UP000005307"/>
    </source>
</evidence>